<dbReference type="AlphaFoldDB" id="A0A4Q4KR49"/>
<evidence type="ECO:0008006" key="4">
    <source>
        <dbReference type="Google" id="ProtNLM"/>
    </source>
</evidence>
<proteinExistence type="predicted"/>
<evidence type="ECO:0000313" key="3">
    <source>
        <dbReference type="Proteomes" id="UP000293952"/>
    </source>
</evidence>
<evidence type="ECO:0000313" key="2">
    <source>
        <dbReference type="EMBL" id="RYM36010.1"/>
    </source>
</evidence>
<reference evidence="2 3" key="1">
    <citation type="submission" date="2019-02" db="EMBL/GenBank/DDBJ databases">
        <title>Genome sequence of the sea-ice species Brumimicrobium glaciale.</title>
        <authorList>
            <person name="Bowman J.P."/>
        </authorList>
    </citation>
    <scope>NUCLEOTIDE SEQUENCE [LARGE SCALE GENOMIC DNA]</scope>
    <source>
        <strain evidence="2 3">IC156</strain>
    </source>
</reference>
<feature type="signal peptide" evidence="1">
    <location>
        <begin position="1"/>
        <end position="23"/>
    </location>
</feature>
<dbReference type="RefSeq" id="WP_130092375.1">
    <property type="nucleotide sequence ID" value="NZ_SETE01000001.1"/>
</dbReference>
<dbReference type="Gene3D" id="2.60.40.10">
    <property type="entry name" value="Immunoglobulins"/>
    <property type="match status" value="1"/>
</dbReference>
<gene>
    <name evidence="2" type="ORF">ERX46_03160</name>
</gene>
<sequence>MHKVVPFLFLISLFGFNIQTVSALNAPEITCVKTEANGDITINWTPITDPNGEFDSYDVFGLNGGFYNNYTNINTNSATITNPGTGIVDGYYITTNSNVLGSIPESSDTLQNIYLDLNNPGNGEAILQWNKPFPSQLGSFNDYFHIYREFPAGTWTLIDSVLYNTTNYSDTITVCDEFINYQIILPTSNCDFTSNIAGDVFKDRIVPNIPVITNVNIDTLTNDITVTWDVNDQNDTYGYVVYQTDLAGNLVEIDTVWGRPNTTFTHSENLENGPFQYSIAAFDSCFTTNVPPTYQTSAKAEPHTTNQLSSSIDACNRLLNLSWTGYLGFDSIVEAKIFISTNGNPWQEVGQSQVNTFSTNINFGDEMIIAVQTVSLQGITSFSNKDTVKLTAGNGPGVSYLSVATVEGENIVIKHRVANGEGIKSIQLERFDEKTQGFVKIDEALIGTGSEFIFTDTDVEVNERSYTYQTITIDTCNQISDISNFGTSILLNVITEEEAENHTLQWTQYEEFIGTISSYKIYRSIDGVFDTTPIAILPYNKRTYTDNVTPYGKSDEGKVCYYVQAVEANNKFGLQELSFSNIACGVIEPLIFIPNAFTVGGKNPIFKPETRHRQFDDYLFEIYDRYGRIIFTTSNPSEGWNGQLREQSRYANEGVYIYRLSLRDGNGIQVIRHGHVTLLDYRKVK</sequence>
<keyword evidence="3" id="KW-1185">Reference proteome</keyword>
<comment type="caution">
    <text evidence="2">The sequence shown here is derived from an EMBL/GenBank/DDBJ whole genome shotgun (WGS) entry which is preliminary data.</text>
</comment>
<evidence type="ECO:0000256" key="1">
    <source>
        <dbReference type="SAM" id="SignalP"/>
    </source>
</evidence>
<name>A0A4Q4KR49_9FLAO</name>
<dbReference type="Pfam" id="PF13585">
    <property type="entry name" value="CHU_C"/>
    <property type="match status" value="1"/>
</dbReference>
<organism evidence="2 3">
    <name type="scientific">Brumimicrobium glaciale</name>
    <dbReference type="NCBI Taxonomy" id="200475"/>
    <lineage>
        <taxon>Bacteria</taxon>
        <taxon>Pseudomonadati</taxon>
        <taxon>Bacteroidota</taxon>
        <taxon>Flavobacteriia</taxon>
        <taxon>Flavobacteriales</taxon>
        <taxon>Crocinitomicaceae</taxon>
        <taxon>Brumimicrobium</taxon>
    </lineage>
</organism>
<keyword evidence="1" id="KW-0732">Signal</keyword>
<dbReference type="EMBL" id="SETE01000001">
    <property type="protein sequence ID" value="RYM36010.1"/>
    <property type="molecule type" value="Genomic_DNA"/>
</dbReference>
<dbReference type="InterPro" id="IPR013783">
    <property type="entry name" value="Ig-like_fold"/>
</dbReference>
<accession>A0A4Q4KR49</accession>
<protein>
    <recommendedName>
        <fullName evidence="4">Gliding motility-associated C-terminal domain-containing protein</fullName>
    </recommendedName>
</protein>
<dbReference type="Proteomes" id="UP000293952">
    <property type="component" value="Unassembled WGS sequence"/>
</dbReference>
<feature type="chain" id="PRO_5020371849" description="Gliding motility-associated C-terminal domain-containing protein" evidence="1">
    <location>
        <begin position="24"/>
        <end position="685"/>
    </location>
</feature>
<dbReference type="OrthoDB" id="631648at2"/>